<gene>
    <name evidence="11" type="primary">LOC108741724</name>
</gene>
<dbReference type="Pfam" id="PF12742">
    <property type="entry name" value="Gryzun-like"/>
    <property type="match status" value="1"/>
</dbReference>
<evidence type="ECO:0000256" key="1">
    <source>
        <dbReference type="ARBA" id="ARBA00001995"/>
    </source>
</evidence>
<evidence type="ECO:0000256" key="2">
    <source>
        <dbReference type="ARBA" id="ARBA00004222"/>
    </source>
</evidence>
<sequence length="1122" mass="128055">MQPNYVALYNEQFELPPELCAKPLALVGVSGLDTVNNAIHKTIWENLSSNRRVERSPVLFKLISNAQEFPVVKPKRNSYEWYIPKGILKKNWLRKHLSDIPSVIVIFYDLDWNDLQWNEKIIECASRVQSLRAALEGRNTRLVVVLLQNTPPLPAGEDSLSSERAIALCASCEISAKSLFVLPHGDHLQGYIVRLESAFYDLAQNYYHMEAKHVENHKEYLNKNTHQYLFVRHQFKMGFLNELKQDIHTAHKHYTYAYNKLLEIRIVDTNAMEIQTVAGFINYKLCKLMFTLNLPRDAISQFKAHAERFKSRIGFKELAFEHYAWLCKQYSIFGDIFDEAVRLGLPAVQTQHPGVYYQQAAQYAIQRKKSCLELCNNVTAYPTAPDPLEGLDHLEFYGQRPWRPGKLNMDNPDPQLEKKGIQALQFLEKQVAHSNVIISLYGLAVSQYKTYKCPRTRRYLVVQMAEEYFEFRDYGKALTLFTHMIWDYRLECWWSILSHILQKALQCAFLTATVQDYVTISLELLGKSITTTTEYKAQVYENLIRVLKKQIPNPVLNLPSYDVHTSLNLWKKVFESESIHLTVDMNSVVSCIETKARFLKDKYEADQNVVLEVFIRSTCPFLLRFTRLSVTINTSEYSSEFAVNETKFNNPNLTFESNEVKKFIVEFLPDSETTGKDMQINSINLYLGIPKECCVELSFNGNLAVSTGGIQEFSRFRRKSASHVDFESILPQSSALVVPRKSKLNVNYDHKQPALVGEWFNIIITVSNEDIAPISSVNVLVNLSEGEMDGSTEFCLNTAAKSELLPLNIGLPDLKVGESKSINLYIRGHKAGQRTVVFKVSYVLESDRSGTSISEDTLHVPFVKPFEINTKFSNTLFEDISKFYVDEEFVVTPIINCVSPWPIVIENTSLDFMPPVESIDESVHSQVKGLILNDKESGAEVFLAKVKRNCESPVNVGQYTIKWKRENGLSATSQLMIPGFEIEWIPLDIKLDLPAFGLLHTPLLVTYTLYNRSHQLLQLEVTVEGGDAFMFAGYKQIPISILPESFKTLDYNLYPVVAGNIVLPKIMITVPENNTEGPSLRQNQVNALLDRALPTHLFIMPQVKGSPEFPKAIQDENLLKVV</sequence>
<dbReference type="InterPro" id="IPR021773">
    <property type="entry name" value="TPC11"/>
</dbReference>
<dbReference type="RefSeq" id="XP_018332120.2">
    <property type="nucleotide sequence ID" value="XM_018476618.2"/>
</dbReference>
<organism evidence="10 11">
    <name type="scientific">Agrilus planipennis</name>
    <name type="common">Emerald ash borer</name>
    <name type="synonym">Agrilus marcopoli</name>
    <dbReference type="NCBI Taxonomy" id="224129"/>
    <lineage>
        <taxon>Eukaryota</taxon>
        <taxon>Metazoa</taxon>
        <taxon>Ecdysozoa</taxon>
        <taxon>Arthropoda</taxon>
        <taxon>Hexapoda</taxon>
        <taxon>Insecta</taxon>
        <taxon>Pterygota</taxon>
        <taxon>Neoptera</taxon>
        <taxon>Endopterygota</taxon>
        <taxon>Coleoptera</taxon>
        <taxon>Polyphaga</taxon>
        <taxon>Elateriformia</taxon>
        <taxon>Buprestoidea</taxon>
        <taxon>Buprestidae</taxon>
        <taxon>Agrilinae</taxon>
        <taxon>Agrilus</taxon>
    </lineage>
</organism>
<dbReference type="Proteomes" id="UP000192223">
    <property type="component" value="Unplaced"/>
</dbReference>
<comment type="similarity">
    <text evidence="3">Belongs to the TRAPPC11 family.</text>
</comment>
<comment type="subcellular location">
    <subcellularLocation>
        <location evidence="2">Golgi apparatus</location>
        <location evidence="2">cis-Golgi network</location>
    </subcellularLocation>
</comment>
<evidence type="ECO:0000313" key="10">
    <source>
        <dbReference type="Proteomes" id="UP000192223"/>
    </source>
</evidence>
<comment type="function">
    <text evidence="1">Involved in endoplasmic reticulum to Golgi apparatus trafficking at a very early stage.</text>
</comment>
<evidence type="ECO:0000259" key="9">
    <source>
        <dbReference type="Pfam" id="PF12742"/>
    </source>
</evidence>
<reference evidence="11" key="1">
    <citation type="submission" date="2025-08" db="UniProtKB">
        <authorList>
            <consortium name="RefSeq"/>
        </authorList>
    </citation>
    <scope>IDENTIFICATION</scope>
    <source>
        <tissue evidence="11">Entire body</tissue>
    </source>
</reference>
<name>A0A1W4XIB8_AGRPL</name>
<dbReference type="OrthoDB" id="6278596at2759"/>
<feature type="domain" description="Trafficking protein particle complex subunit 11 C-terminal" evidence="9">
    <location>
        <begin position="1021"/>
        <end position="1068"/>
    </location>
</feature>
<evidence type="ECO:0000256" key="6">
    <source>
        <dbReference type="ARBA" id="ARBA00022892"/>
    </source>
</evidence>
<dbReference type="CTD" id="38391"/>
<feature type="domain" description="Trafficking protein particle complex subunit 11" evidence="8">
    <location>
        <begin position="271"/>
        <end position="526"/>
    </location>
</feature>
<dbReference type="GO" id="GO:0005794">
    <property type="term" value="C:Golgi apparatus"/>
    <property type="evidence" value="ECO:0007669"/>
    <property type="project" value="UniProtKB-SubCell"/>
</dbReference>
<keyword evidence="5" id="KW-0813">Transport</keyword>
<dbReference type="InterPro" id="IPR025876">
    <property type="entry name" value="TRAPPC11_C"/>
</dbReference>
<evidence type="ECO:0000313" key="11">
    <source>
        <dbReference type="RefSeq" id="XP_018332120.2"/>
    </source>
</evidence>
<dbReference type="GO" id="GO:0016192">
    <property type="term" value="P:vesicle-mediated transport"/>
    <property type="evidence" value="ECO:0007669"/>
    <property type="project" value="UniProtKB-KW"/>
</dbReference>
<dbReference type="KEGG" id="apln:108741724"/>
<dbReference type="Pfam" id="PF11817">
    <property type="entry name" value="Foie-gras_1"/>
    <property type="match status" value="1"/>
</dbReference>
<dbReference type="AlphaFoldDB" id="A0A1W4XIB8"/>
<proteinExistence type="inferred from homology"/>
<evidence type="ECO:0000256" key="4">
    <source>
        <dbReference type="ARBA" id="ARBA00021520"/>
    </source>
</evidence>
<keyword evidence="7" id="KW-0333">Golgi apparatus</keyword>
<evidence type="ECO:0000256" key="5">
    <source>
        <dbReference type="ARBA" id="ARBA00022448"/>
    </source>
</evidence>
<dbReference type="PANTHER" id="PTHR14374:SF0">
    <property type="entry name" value="TRAFFICKING PROTEIN PARTICLE COMPLEX SUBUNIT 11"/>
    <property type="match status" value="1"/>
</dbReference>
<keyword evidence="10" id="KW-1185">Reference proteome</keyword>
<dbReference type="InParanoid" id="A0A1W4XIB8"/>
<dbReference type="PANTHER" id="PTHR14374">
    <property type="entry name" value="FOIE GRAS"/>
    <property type="match status" value="1"/>
</dbReference>
<evidence type="ECO:0000259" key="8">
    <source>
        <dbReference type="Pfam" id="PF11817"/>
    </source>
</evidence>
<dbReference type="GeneID" id="108741724"/>
<evidence type="ECO:0000256" key="7">
    <source>
        <dbReference type="ARBA" id="ARBA00023034"/>
    </source>
</evidence>
<keyword evidence="6" id="KW-0931">ER-Golgi transport</keyword>
<dbReference type="STRING" id="224129.A0A1W4XIB8"/>
<protein>
    <recommendedName>
        <fullName evidence="4">Trafficking protein particle complex subunit 11</fullName>
    </recommendedName>
</protein>
<evidence type="ECO:0000256" key="3">
    <source>
        <dbReference type="ARBA" id="ARBA00007051"/>
    </source>
</evidence>
<accession>A0A1W4XIB8</accession>